<gene>
    <name evidence="2" type="ORF">UY3_01583</name>
</gene>
<keyword evidence="3" id="KW-1185">Reference proteome</keyword>
<evidence type="ECO:0000256" key="1">
    <source>
        <dbReference type="SAM" id="MobiDB-lite"/>
    </source>
</evidence>
<dbReference type="EMBL" id="KB497515">
    <property type="protein sequence ID" value="EMP41164.1"/>
    <property type="molecule type" value="Genomic_DNA"/>
</dbReference>
<accession>M7BVD4</accession>
<dbReference type="Proteomes" id="UP000031443">
    <property type="component" value="Unassembled WGS sequence"/>
</dbReference>
<protein>
    <submittedName>
        <fullName evidence="2">Uncharacterized protein</fullName>
    </submittedName>
</protein>
<proteinExistence type="predicted"/>
<feature type="compositionally biased region" description="Basic and acidic residues" evidence="1">
    <location>
        <begin position="17"/>
        <end position="27"/>
    </location>
</feature>
<organism evidence="2 3">
    <name type="scientific">Chelonia mydas</name>
    <name type="common">Green sea-turtle</name>
    <name type="synonym">Chelonia agassizi</name>
    <dbReference type="NCBI Taxonomy" id="8469"/>
    <lineage>
        <taxon>Eukaryota</taxon>
        <taxon>Metazoa</taxon>
        <taxon>Chordata</taxon>
        <taxon>Craniata</taxon>
        <taxon>Vertebrata</taxon>
        <taxon>Euteleostomi</taxon>
        <taxon>Archelosauria</taxon>
        <taxon>Testudinata</taxon>
        <taxon>Testudines</taxon>
        <taxon>Cryptodira</taxon>
        <taxon>Durocryptodira</taxon>
        <taxon>Americhelydia</taxon>
        <taxon>Chelonioidea</taxon>
        <taxon>Cheloniidae</taxon>
        <taxon>Chelonia</taxon>
    </lineage>
</organism>
<dbReference type="AlphaFoldDB" id="M7BVD4"/>
<name>M7BVD4_CHEMY</name>
<feature type="region of interest" description="Disordered" evidence="1">
    <location>
        <begin position="1"/>
        <end position="28"/>
    </location>
</feature>
<evidence type="ECO:0000313" key="2">
    <source>
        <dbReference type="EMBL" id="EMP41164.1"/>
    </source>
</evidence>
<sequence length="135" mass="15521">MCLPPFLQPPLAWNGEPRPEGSRDRQNLRTRQHNYKNTFCIILRMKTYKEVCGILDENRDPGPGSTGYFLAHSKTPQLCTSLAWFPLCAVSLGELHRQLLVVEECLTQHLELGLQHQVTLHTEAVLWLWNLDSEL</sequence>
<reference evidence="3" key="1">
    <citation type="journal article" date="2013" name="Nat. Genet.">
        <title>The draft genomes of soft-shell turtle and green sea turtle yield insights into the development and evolution of the turtle-specific body plan.</title>
        <authorList>
            <person name="Wang Z."/>
            <person name="Pascual-Anaya J."/>
            <person name="Zadissa A."/>
            <person name="Li W."/>
            <person name="Niimura Y."/>
            <person name="Huang Z."/>
            <person name="Li C."/>
            <person name="White S."/>
            <person name="Xiong Z."/>
            <person name="Fang D."/>
            <person name="Wang B."/>
            <person name="Ming Y."/>
            <person name="Chen Y."/>
            <person name="Zheng Y."/>
            <person name="Kuraku S."/>
            <person name="Pignatelli M."/>
            <person name="Herrero J."/>
            <person name="Beal K."/>
            <person name="Nozawa M."/>
            <person name="Li Q."/>
            <person name="Wang J."/>
            <person name="Zhang H."/>
            <person name="Yu L."/>
            <person name="Shigenobu S."/>
            <person name="Wang J."/>
            <person name="Liu J."/>
            <person name="Flicek P."/>
            <person name="Searle S."/>
            <person name="Wang J."/>
            <person name="Kuratani S."/>
            <person name="Yin Y."/>
            <person name="Aken B."/>
            <person name="Zhang G."/>
            <person name="Irie N."/>
        </authorList>
    </citation>
    <scope>NUCLEOTIDE SEQUENCE [LARGE SCALE GENOMIC DNA]</scope>
</reference>
<evidence type="ECO:0000313" key="3">
    <source>
        <dbReference type="Proteomes" id="UP000031443"/>
    </source>
</evidence>